<sequence length="148" mass="16348">MNNKKLWIAGAGLVLVVAVILLVLVYLRNRASTNEVFDVNGQTALSTPTFQVIATVVPTSTPEWLPASGWKFEGFNGEKTRENGFVYSWATFVNDNGARVKAMCSSPNSPAPEIGTIYAWDKTNNILYPVVDNSDGNLQRFWYATIVQ</sequence>
<reference evidence="2 3" key="1">
    <citation type="journal article" date="2015" name="Nature">
        <title>rRNA introns, odd ribosomes, and small enigmatic genomes across a large radiation of phyla.</title>
        <authorList>
            <person name="Brown C.T."/>
            <person name="Hug L.A."/>
            <person name="Thomas B.C."/>
            <person name="Sharon I."/>
            <person name="Castelle C.J."/>
            <person name="Singh A."/>
            <person name="Wilkins M.J."/>
            <person name="Williams K.H."/>
            <person name="Banfield J.F."/>
        </authorList>
    </citation>
    <scope>NUCLEOTIDE SEQUENCE [LARGE SCALE GENOMIC DNA]</scope>
</reference>
<accession>A0A0G0P0U9</accession>
<dbReference type="EMBL" id="LBVU01000004">
    <property type="protein sequence ID" value="KKQ91709.1"/>
    <property type="molecule type" value="Genomic_DNA"/>
</dbReference>
<dbReference type="STRING" id="1618572.UT17_C0004G0057"/>
<dbReference type="AlphaFoldDB" id="A0A0G0P0U9"/>
<protein>
    <submittedName>
        <fullName evidence="2">Uncharacterized protein</fullName>
    </submittedName>
</protein>
<organism evidence="2 3">
    <name type="scientific">Candidatus Woesebacteria bacterium GW2011_GWB1_39_10</name>
    <dbReference type="NCBI Taxonomy" id="1618572"/>
    <lineage>
        <taxon>Bacteria</taxon>
        <taxon>Candidatus Woeseibacteriota</taxon>
    </lineage>
</organism>
<proteinExistence type="predicted"/>
<keyword evidence="1" id="KW-0472">Membrane</keyword>
<dbReference type="Proteomes" id="UP000034774">
    <property type="component" value="Unassembled WGS sequence"/>
</dbReference>
<keyword evidence="1" id="KW-0812">Transmembrane</keyword>
<evidence type="ECO:0000256" key="1">
    <source>
        <dbReference type="SAM" id="Phobius"/>
    </source>
</evidence>
<feature type="transmembrane region" description="Helical" evidence="1">
    <location>
        <begin position="6"/>
        <end position="27"/>
    </location>
</feature>
<keyword evidence="1" id="KW-1133">Transmembrane helix</keyword>
<evidence type="ECO:0000313" key="2">
    <source>
        <dbReference type="EMBL" id="KKQ91709.1"/>
    </source>
</evidence>
<name>A0A0G0P0U9_9BACT</name>
<gene>
    <name evidence="2" type="ORF">UT17_C0004G0057</name>
</gene>
<comment type="caution">
    <text evidence="2">The sequence shown here is derived from an EMBL/GenBank/DDBJ whole genome shotgun (WGS) entry which is preliminary data.</text>
</comment>
<evidence type="ECO:0000313" key="3">
    <source>
        <dbReference type="Proteomes" id="UP000034774"/>
    </source>
</evidence>